<dbReference type="InterPro" id="IPR010656">
    <property type="entry name" value="DctM"/>
</dbReference>
<protein>
    <submittedName>
        <fullName evidence="9">C4-dicarboxylate ABC transporter</fullName>
    </submittedName>
</protein>
<dbReference type="RefSeq" id="WP_040270622.1">
    <property type="nucleotide sequence ID" value="NZ_JROO01000006.1"/>
</dbReference>
<dbReference type="OrthoDB" id="9777699at2"/>
<proteinExistence type="predicted"/>
<keyword evidence="4 7" id="KW-0812">Transmembrane</keyword>
<feature type="transmembrane region" description="Helical" evidence="7">
    <location>
        <begin position="31"/>
        <end position="52"/>
    </location>
</feature>
<gene>
    <name evidence="9" type="ORF">LP52_03200</name>
</gene>
<evidence type="ECO:0000256" key="3">
    <source>
        <dbReference type="ARBA" id="ARBA00022519"/>
    </source>
</evidence>
<feature type="domain" description="TRAP C4-dicarboxylate transport system permease DctM subunit" evidence="8">
    <location>
        <begin position="13"/>
        <end position="457"/>
    </location>
</feature>
<evidence type="ECO:0000256" key="4">
    <source>
        <dbReference type="ARBA" id="ARBA00022692"/>
    </source>
</evidence>
<dbReference type="GO" id="GO:0005886">
    <property type="term" value="C:plasma membrane"/>
    <property type="evidence" value="ECO:0007669"/>
    <property type="project" value="UniProtKB-SubCell"/>
</dbReference>
<feature type="transmembrane region" description="Helical" evidence="7">
    <location>
        <begin position="440"/>
        <end position="461"/>
    </location>
</feature>
<feature type="transmembrane region" description="Helical" evidence="7">
    <location>
        <begin position="172"/>
        <end position="196"/>
    </location>
</feature>
<comment type="subcellular location">
    <subcellularLocation>
        <location evidence="1">Cell inner membrane</location>
        <topology evidence="1">Multi-pass membrane protein</topology>
    </subcellularLocation>
</comment>
<feature type="transmembrane region" description="Helical" evidence="7">
    <location>
        <begin position="253"/>
        <end position="274"/>
    </location>
</feature>
<keyword evidence="5 7" id="KW-1133">Transmembrane helix</keyword>
<evidence type="ECO:0000256" key="1">
    <source>
        <dbReference type="ARBA" id="ARBA00004429"/>
    </source>
</evidence>
<dbReference type="PANTHER" id="PTHR33362">
    <property type="entry name" value="SIALIC ACID TRAP TRANSPORTER PERMEASE PROTEIN SIAT-RELATED"/>
    <property type="match status" value="1"/>
</dbReference>
<evidence type="ECO:0000256" key="6">
    <source>
        <dbReference type="ARBA" id="ARBA00023136"/>
    </source>
</evidence>
<feature type="transmembrane region" description="Helical" evidence="7">
    <location>
        <begin position="140"/>
        <end position="166"/>
    </location>
</feature>
<dbReference type="PANTHER" id="PTHR33362:SF5">
    <property type="entry name" value="C4-DICARBOXYLATE TRAP TRANSPORTER LARGE PERMEASE PROTEIN DCTM"/>
    <property type="match status" value="1"/>
</dbReference>
<keyword evidence="6 7" id="KW-0472">Membrane</keyword>
<dbReference type="EMBL" id="JROO01000006">
    <property type="protein sequence ID" value="KIH99981.1"/>
    <property type="molecule type" value="Genomic_DNA"/>
</dbReference>
<dbReference type="AlphaFoldDB" id="A0A0C2JF67"/>
<dbReference type="PIRSF" id="PIRSF006066">
    <property type="entry name" value="HI0050"/>
    <property type="match status" value="1"/>
</dbReference>
<dbReference type="STRING" id="183763.LP52_03200"/>
<sequence length="468" mass="48969">MSGLLIGAIVGAILLVLLALGVPVAFALGLTALLSVVLFLTPAQFGFFGNFVFDSLNSFALLAIPLFILMGAVFGRSKASEDLLEAAHMWFGRIRGGLAMSAVVACAMFAALTGSSPATSAAIGKIAIPEMVRRGYPNDVATGAIVAGGTLGILIPPSVTLILYGISTEQSIGQLFLGGVVPGILITLLFCVWIFVALTLRRARTGVPVVPAAVRAGSGGGDGDGDVPAGTEKAPRPIADAERYSWGDRLRKLAKVLPFLALIVCVLAAMYLGIATPSEAAAVGALAAFVLVAVFYRSLGWRSIRDVGLEATRTGTMILMIVAFSAVLGQVLSFLGVPQDLAEVVAGLDVNRWVIFLAMNAIFLVLGFFIPPVAIILITMPVLFPIVTELGFDPVWFGVVMTLNMEMGLITPPVGLNLYVVQGIAPRIPLQNILTGALPYVGVLALAIVILCLFPELVTWLPNRMLGG</sequence>
<evidence type="ECO:0000256" key="7">
    <source>
        <dbReference type="SAM" id="Phobius"/>
    </source>
</evidence>
<dbReference type="Proteomes" id="UP000031675">
    <property type="component" value="Unassembled WGS sequence"/>
</dbReference>
<name>A0A0C2JF67_9ACTN</name>
<evidence type="ECO:0000256" key="2">
    <source>
        <dbReference type="ARBA" id="ARBA00022475"/>
    </source>
</evidence>
<keyword evidence="10" id="KW-1185">Reference proteome</keyword>
<evidence type="ECO:0000256" key="5">
    <source>
        <dbReference type="ARBA" id="ARBA00022989"/>
    </source>
</evidence>
<feature type="transmembrane region" description="Helical" evidence="7">
    <location>
        <begin position="395"/>
        <end position="420"/>
    </location>
</feature>
<accession>A0A0C2JF67</accession>
<keyword evidence="2" id="KW-1003">Cell membrane</keyword>
<feature type="transmembrane region" description="Helical" evidence="7">
    <location>
        <begin position="97"/>
        <end position="119"/>
    </location>
</feature>
<dbReference type="InterPro" id="IPR004681">
    <property type="entry name" value="TRAP_DctM"/>
</dbReference>
<reference evidence="10" key="1">
    <citation type="journal article" date="2015" name="Chem. Biol.">
        <title>Structure, bioactivity, and resistance mechanism of streptomonomicin, an unusual lasso Peptide from an understudied halophilic actinomycete.</title>
        <authorList>
            <person name="Metelev M."/>
            <person name="Tietz J.I."/>
            <person name="Melby J.O."/>
            <person name="Blair P.M."/>
            <person name="Zhu L."/>
            <person name="Livnat I."/>
            <person name="Severinov K."/>
            <person name="Mitchell D.A."/>
        </authorList>
    </citation>
    <scope>NUCLEOTIDE SEQUENCE [LARGE SCALE GENOMIC DNA]</scope>
    <source>
        <strain evidence="10">YIM 90003</strain>
    </source>
</reference>
<organism evidence="9 10">
    <name type="scientific">Streptomonospora alba</name>
    <dbReference type="NCBI Taxonomy" id="183763"/>
    <lineage>
        <taxon>Bacteria</taxon>
        <taxon>Bacillati</taxon>
        <taxon>Actinomycetota</taxon>
        <taxon>Actinomycetes</taxon>
        <taxon>Streptosporangiales</taxon>
        <taxon>Nocardiopsidaceae</taxon>
        <taxon>Streptomonospora</taxon>
    </lineage>
</organism>
<evidence type="ECO:0000313" key="10">
    <source>
        <dbReference type="Proteomes" id="UP000031675"/>
    </source>
</evidence>
<evidence type="ECO:0000259" key="8">
    <source>
        <dbReference type="Pfam" id="PF06808"/>
    </source>
</evidence>
<feature type="transmembrane region" description="Helical" evidence="7">
    <location>
        <begin position="355"/>
        <end position="383"/>
    </location>
</feature>
<dbReference type="Pfam" id="PF06808">
    <property type="entry name" value="DctM"/>
    <property type="match status" value="1"/>
</dbReference>
<keyword evidence="3" id="KW-0997">Cell inner membrane</keyword>
<feature type="transmembrane region" description="Helical" evidence="7">
    <location>
        <begin position="59"/>
        <end position="77"/>
    </location>
</feature>
<comment type="caution">
    <text evidence="9">The sequence shown here is derived from an EMBL/GenBank/DDBJ whole genome shotgun (WGS) entry which is preliminary data.</text>
</comment>
<feature type="transmembrane region" description="Helical" evidence="7">
    <location>
        <begin position="280"/>
        <end position="296"/>
    </location>
</feature>
<dbReference type="GO" id="GO:0022857">
    <property type="term" value="F:transmembrane transporter activity"/>
    <property type="evidence" value="ECO:0007669"/>
    <property type="project" value="TreeGrafter"/>
</dbReference>
<evidence type="ECO:0000313" key="9">
    <source>
        <dbReference type="EMBL" id="KIH99981.1"/>
    </source>
</evidence>